<keyword evidence="2" id="KW-1188">Viral release from host cell</keyword>
<evidence type="ECO:0000313" key="4">
    <source>
        <dbReference type="EMBL" id="AFR32474.1"/>
    </source>
</evidence>
<evidence type="ECO:0000256" key="2">
    <source>
        <dbReference type="ARBA" id="ARBA00022612"/>
    </source>
</evidence>
<dbReference type="InterPro" id="IPR005208">
    <property type="entry name" value="Herpes_TT2"/>
</dbReference>
<dbReference type="Pfam" id="PF03581">
    <property type="entry name" value="Herpes_UL33"/>
    <property type="match status" value="1"/>
</dbReference>
<keyword evidence="1" id="KW-1048">Host nucleus</keyword>
<dbReference type="Proteomes" id="UP000167073">
    <property type="component" value="Segment"/>
</dbReference>
<dbReference type="GO" id="GO:0019073">
    <property type="term" value="P:viral DNA genome packaging"/>
    <property type="evidence" value="ECO:0007669"/>
    <property type="project" value="InterPro"/>
</dbReference>
<dbReference type="HAMAP" id="MF_04015">
    <property type="entry name" value="HSV_TRM2"/>
    <property type="match status" value="1"/>
</dbReference>
<dbReference type="RefSeq" id="YP_009230163.1">
    <property type="nucleotide sequence ID" value="NC_029311.1"/>
</dbReference>
<sequence length="159" mass="17634">MKATYGATNAVSCHVRSGNMQASARPSEPIPACPGGLVAMRDVIPECELRTLSLDCLEEKYISRESSSIALCFEDMTPLEMEVILPTTDSKLNYLSRTRRLASAIAYGRRGGDIKTRTPDLGRHTAVRSCVHAELLDQKRERFAAVVNRFLDLHQILRG</sequence>
<protein>
    <submittedName>
        <fullName evidence="4">DNA packaging protein UL33</fullName>
    </submittedName>
</protein>
<reference evidence="4 5" key="1">
    <citation type="journal article" date="2012" name="Virology">
        <title>Analysis of the genome of leporid herpesvirus 4.</title>
        <authorList>
            <person name="Babra B."/>
            <person name="Watson G."/>
            <person name="Xu W."/>
            <person name="Jeffrey B.M."/>
            <person name="Xu J.R."/>
            <person name="Rockey D.D."/>
            <person name="Rohrmann G.F."/>
            <person name="Jin L."/>
        </authorList>
    </citation>
    <scope>NUCLEOTIDE SEQUENCE [LARGE SCALE GENOMIC DNA]</scope>
    <source>
        <strain evidence="4">LHV4012612</strain>
    </source>
</reference>
<keyword evidence="3" id="KW-0231">Viral genome packaging</keyword>
<dbReference type="KEGG" id="vg:26887561"/>
<evidence type="ECO:0000256" key="3">
    <source>
        <dbReference type="ARBA" id="ARBA00023219"/>
    </source>
</evidence>
<organism evidence="4 5">
    <name type="scientific">Leporid alphaherpesvirus 4</name>
    <dbReference type="NCBI Taxonomy" id="481315"/>
    <lineage>
        <taxon>Viruses</taxon>
        <taxon>Duplodnaviria</taxon>
        <taxon>Heunggongvirae</taxon>
        <taxon>Peploviricota</taxon>
        <taxon>Herviviricetes</taxon>
        <taxon>Herpesvirales</taxon>
        <taxon>Orthoherpesviridae</taxon>
        <taxon>Alphaherpesvirinae</taxon>
        <taxon>Simplexvirus</taxon>
        <taxon>Simplexvirus leporidalpha4</taxon>
    </lineage>
</organism>
<dbReference type="EMBL" id="JQ596859">
    <property type="protein sequence ID" value="AFR32474.1"/>
    <property type="molecule type" value="Genomic_DNA"/>
</dbReference>
<accession>J9QWL6</accession>
<dbReference type="GeneID" id="26887561"/>
<evidence type="ECO:0000256" key="1">
    <source>
        <dbReference type="ARBA" id="ARBA00022562"/>
    </source>
</evidence>
<dbReference type="OrthoDB" id="21483at10239"/>
<gene>
    <name evidence="4" type="primary">UL33</name>
</gene>
<proteinExistence type="inferred from homology"/>
<name>J9QWL6_9ALPH</name>
<evidence type="ECO:0000313" key="5">
    <source>
        <dbReference type="Proteomes" id="UP000167073"/>
    </source>
</evidence>
<keyword evidence="5" id="KW-1185">Reference proteome</keyword>